<evidence type="ECO:0000256" key="1">
    <source>
        <dbReference type="SAM" id="Phobius"/>
    </source>
</evidence>
<dbReference type="OrthoDB" id="23320at10239"/>
<evidence type="ECO:0000313" key="2">
    <source>
        <dbReference type="EMBL" id="AIX13166.1"/>
    </source>
</evidence>
<dbReference type="GeneID" id="24724910"/>
<evidence type="ECO:0000313" key="3">
    <source>
        <dbReference type="Proteomes" id="UP000030328"/>
    </source>
</evidence>
<name>A0A0A0YVQ5_9CAUD</name>
<dbReference type="Proteomes" id="UP000030328">
    <property type="component" value="Segment"/>
</dbReference>
<keyword evidence="1" id="KW-0472">Membrane</keyword>
<keyword evidence="1" id="KW-0812">Transmembrane</keyword>
<organism evidence="2 3">
    <name type="scientific">Pseudomonas phage YH6</name>
    <dbReference type="NCBI Taxonomy" id="1566995"/>
    <lineage>
        <taxon>Viruses</taxon>
        <taxon>Duplodnaviria</taxon>
        <taxon>Heunggongvirae</taxon>
        <taxon>Uroviricota</taxon>
        <taxon>Caudoviricetes</taxon>
        <taxon>Schitoviridae</taxon>
        <taxon>Migulavirinae</taxon>
        <taxon>Litunavirus</taxon>
        <taxon>Litunavirus Yh6</taxon>
    </lineage>
</organism>
<feature type="transmembrane region" description="Helical" evidence="1">
    <location>
        <begin position="12"/>
        <end position="45"/>
    </location>
</feature>
<dbReference type="EMBL" id="KM974184">
    <property type="protein sequence ID" value="AIX13166.1"/>
    <property type="molecule type" value="Genomic_DNA"/>
</dbReference>
<accession>A0A0A0YVQ5</accession>
<gene>
    <name evidence="2" type="ORF">YH6_013</name>
</gene>
<sequence>MKWSANNYAMQATWYGLVIDIFVMHILTFSGMFALIGAVCIAFNLIGLL</sequence>
<proteinExistence type="predicted"/>
<keyword evidence="1" id="KW-1133">Transmembrane helix</keyword>
<dbReference type="KEGG" id="vg:24724910"/>
<keyword evidence="3" id="KW-1185">Reference proteome</keyword>
<dbReference type="RefSeq" id="YP_009152513.1">
    <property type="nucleotide sequence ID" value="NC_027388.1"/>
</dbReference>
<protein>
    <submittedName>
        <fullName evidence="2">Uncharacterized protein</fullName>
    </submittedName>
</protein>
<reference evidence="2 3" key="1">
    <citation type="submission" date="2014-10" db="EMBL/GenBank/DDBJ databases">
        <authorList>
            <person name="Yang M."/>
            <person name="Han W."/>
        </authorList>
    </citation>
    <scope>NUCLEOTIDE SEQUENCE [LARGE SCALE GENOMIC DNA]</scope>
</reference>